<evidence type="ECO:0000313" key="2">
    <source>
        <dbReference type="EMBL" id="ACS44158.1"/>
    </source>
</evidence>
<dbReference type="EMBL" id="CP001513">
    <property type="protein sequence ID" value="ACS44158.1"/>
    <property type="molecule type" value="Genomic_DNA"/>
</dbReference>
<reference evidence="2 3" key="1">
    <citation type="journal article" date="2009" name="PLoS ONE">
        <title>Methylobacterium genome sequences: a reference blueprint to investigate microbial metabolism of C1 compounds from natural and industrial sources.</title>
        <authorList>
            <person name="Vuilleumier S."/>
            <person name="Chistoserdova L."/>
            <person name="Lee M.-C."/>
            <person name="Bringel F."/>
            <person name="Lajus A."/>
            <person name="Zhou Y."/>
            <person name="Gourion B."/>
            <person name="Barbe V."/>
            <person name="Chang J."/>
            <person name="Cruveiller S."/>
            <person name="Dossat C."/>
            <person name="Gillett W."/>
            <person name="Gruffaz C."/>
            <person name="Haugen E."/>
            <person name="Hourcade E."/>
            <person name="Levy R."/>
            <person name="Mangenot S."/>
            <person name="Muller E."/>
            <person name="Nadalig T."/>
            <person name="Pagni M."/>
            <person name="Penny C."/>
            <person name="Peyraud R."/>
            <person name="Robinson D.G."/>
            <person name="Roche D."/>
            <person name="Rouy Z."/>
            <person name="Saenampechek C."/>
            <person name="Salvignol G."/>
            <person name="Vallenet D."/>
            <person name="Wu Z."/>
            <person name="Marx C.J."/>
            <person name="Vorholt J.A."/>
            <person name="Olson M.V."/>
            <person name="Kaul R."/>
            <person name="Weissenbach J."/>
            <person name="Medigue C."/>
            <person name="Lidstrom M.E."/>
        </authorList>
    </citation>
    <scope>NUCLEOTIDE SEQUENCE [LARGE SCALE GENOMIC DNA]</scope>
    <source>
        <strain evidence="3">ATCC 14718 / DSM 1338 / JCM 2805 / NCIMB 9133 / AM1</strain>
    </source>
</reference>
<accession>C5B6S6</accession>
<gene>
    <name evidence="2" type="ordered locus">MexAM1_p2METAp0021</name>
</gene>
<organism evidence="2 3">
    <name type="scientific">Methylorubrum extorquens (strain ATCC 14718 / DSM 1338 / JCM 2805 / NCIMB 9133 / AM1)</name>
    <name type="common">Methylobacterium extorquens</name>
    <dbReference type="NCBI Taxonomy" id="272630"/>
    <lineage>
        <taxon>Bacteria</taxon>
        <taxon>Pseudomonadati</taxon>
        <taxon>Pseudomonadota</taxon>
        <taxon>Alphaproteobacteria</taxon>
        <taxon>Hyphomicrobiales</taxon>
        <taxon>Methylobacteriaceae</taxon>
        <taxon>Methylorubrum</taxon>
    </lineage>
</organism>
<evidence type="ECO:0000313" key="3">
    <source>
        <dbReference type="Proteomes" id="UP000009081"/>
    </source>
</evidence>
<dbReference type="KEGG" id="mea:Mex_p20021"/>
<name>C5B6S6_METEA</name>
<evidence type="ECO:0000256" key="1">
    <source>
        <dbReference type="SAM" id="MobiDB-lite"/>
    </source>
</evidence>
<geneLocation type="plasmid" evidence="2 3">
    <name>p2META1</name>
</geneLocation>
<sequence length="176" mass="19557">MPLWLSSGSARGPCTGCSPPRNRRPDRSHTATAMAESYYDCVTKPVTHCRICIFLPLLRRERASNIKNIENFVTQQYYGFGRNLRALPFSPARRYLGVMTTVDFHQTPAPRPVETAEHRATRLDKERAMLAVGLAAVEAGDILTGNALETWFDALEAEIEPAEASEVAKRPIEPSA</sequence>
<keyword evidence="3" id="KW-1185">Reference proteome</keyword>
<proteinExistence type="predicted"/>
<protein>
    <submittedName>
        <fullName evidence="2">Uncharacterized protein</fullName>
    </submittedName>
</protein>
<feature type="region of interest" description="Disordered" evidence="1">
    <location>
        <begin position="1"/>
        <end position="27"/>
    </location>
</feature>
<dbReference type="Proteomes" id="UP000009081">
    <property type="component" value="Plasmid p2META1"/>
</dbReference>
<dbReference type="HOGENOM" id="CLU_1523428_0_0_5"/>
<dbReference type="AlphaFoldDB" id="C5B6S6"/>
<keyword evidence="2" id="KW-0614">Plasmid</keyword>